<keyword evidence="4" id="KW-0862">Zinc</keyword>
<keyword evidence="5" id="KW-0539">Nucleus</keyword>
<evidence type="ECO:0000313" key="9">
    <source>
        <dbReference type="EMBL" id="MDI1489561.1"/>
    </source>
</evidence>
<feature type="region of interest" description="Disordered" evidence="6">
    <location>
        <begin position="162"/>
        <end position="197"/>
    </location>
</feature>
<feature type="compositionally biased region" description="Basic and acidic residues" evidence="6">
    <location>
        <begin position="71"/>
        <end position="83"/>
    </location>
</feature>
<feature type="compositionally biased region" description="Acidic residues" evidence="6">
    <location>
        <begin position="179"/>
        <end position="195"/>
    </location>
</feature>
<feature type="region of interest" description="Disordered" evidence="6">
    <location>
        <begin position="411"/>
        <end position="467"/>
    </location>
</feature>
<dbReference type="Proteomes" id="UP001161017">
    <property type="component" value="Unassembled WGS sequence"/>
</dbReference>
<evidence type="ECO:0000313" key="10">
    <source>
        <dbReference type="Proteomes" id="UP001161017"/>
    </source>
</evidence>
<feature type="compositionally biased region" description="Low complexity" evidence="6">
    <location>
        <begin position="85"/>
        <end position="95"/>
    </location>
</feature>
<evidence type="ECO:0008006" key="11">
    <source>
        <dbReference type="Google" id="ProtNLM"/>
    </source>
</evidence>
<comment type="subcellular location">
    <subcellularLocation>
        <location evidence="1">Nucleus</location>
    </subcellularLocation>
</comment>
<dbReference type="AlphaFoldDB" id="A0AA43QN74"/>
<evidence type="ECO:0000256" key="1">
    <source>
        <dbReference type="ARBA" id="ARBA00004123"/>
    </source>
</evidence>
<protein>
    <recommendedName>
        <fullName evidence="11">Zf-C3HC-domain-containing protein</fullName>
    </recommendedName>
</protein>
<dbReference type="PANTHER" id="PTHR15835:SF6">
    <property type="entry name" value="ZINC FINGER C3HC-TYPE PROTEIN 1"/>
    <property type="match status" value="1"/>
</dbReference>
<evidence type="ECO:0000256" key="4">
    <source>
        <dbReference type="ARBA" id="ARBA00022833"/>
    </source>
</evidence>
<evidence type="ECO:0000256" key="5">
    <source>
        <dbReference type="ARBA" id="ARBA00023242"/>
    </source>
</evidence>
<evidence type="ECO:0000256" key="3">
    <source>
        <dbReference type="ARBA" id="ARBA00022771"/>
    </source>
</evidence>
<reference evidence="9" key="1">
    <citation type="journal article" date="2023" name="Genome Biol. Evol.">
        <title>First Whole Genome Sequence and Flow Cytometry Genome Size Data for the Lichen-Forming Fungus Ramalina farinacea (Ascomycota).</title>
        <authorList>
            <person name="Llewellyn T."/>
            <person name="Mian S."/>
            <person name="Hill R."/>
            <person name="Leitch I.J."/>
            <person name="Gaya E."/>
        </authorList>
    </citation>
    <scope>NUCLEOTIDE SEQUENCE</scope>
    <source>
        <strain evidence="9">LIQ254RAFAR</strain>
    </source>
</reference>
<dbReference type="EMBL" id="JAPUFD010000010">
    <property type="protein sequence ID" value="MDI1489561.1"/>
    <property type="molecule type" value="Genomic_DNA"/>
</dbReference>
<sequence>MPTALSTTKRKFHRLLDTISSNASSTSLPPSSINTSNNASSTTLPFTAPPPAKRSRLDRPLSAYVPSRTPLRSETRLLPRDARLSPATPVPSSTPKKPPPNFAPWDRGQFLQRLKTYRHVDKWLGKPDSINEVEWAKRGWSCVRRETVRCVGGCEQELVISLEGERLSQDPDRGNEGETAAEDNTEPDESDEEWREDAQKELLRKYADMISSAHEGSYTIHRLPLINQSVALEGLQQRYHSLNAMAAELPATLTTPENRDVSSLLPIAQDFLQAHPKSSQALNGSSPPDTSAAETHSPLPQINKSALLLALSGWHAEEDGHIPGLATCSACFRRLGLWLFKKPPSSPDEPDDDAQVSSMEHLDVMSEHRDYCPWINAVSQNGHAREEGGARKSLDGLAGWEMQVRALRNWGAKQVEQGRSAKRPTKADGAAENTSIEGDDRASVMSEMTNGLSTGQEEAERKRKDEERWAKLKRLRQVFFVKSKRKNSGDSRPATAT</sequence>
<organism evidence="9 10">
    <name type="scientific">Ramalina farinacea</name>
    <dbReference type="NCBI Taxonomy" id="258253"/>
    <lineage>
        <taxon>Eukaryota</taxon>
        <taxon>Fungi</taxon>
        <taxon>Dikarya</taxon>
        <taxon>Ascomycota</taxon>
        <taxon>Pezizomycotina</taxon>
        <taxon>Lecanoromycetes</taxon>
        <taxon>OSLEUM clade</taxon>
        <taxon>Lecanoromycetidae</taxon>
        <taxon>Lecanorales</taxon>
        <taxon>Lecanorineae</taxon>
        <taxon>Ramalinaceae</taxon>
        <taxon>Ramalina</taxon>
    </lineage>
</organism>
<dbReference type="InterPro" id="IPR012935">
    <property type="entry name" value="NuBaID_N"/>
</dbReference>
<feature type="domain" description="C3HC-type" evidence="7">
    <location>
        <begin position="104"/>
        <end position="251"/>
    </location>
</feature>
<dbReference type="Pfam" id="PF07967">
    <property type="entry name" value="zf-C3HC"/>
    <property type="match status" value="1"/>
</dbReference>
<feature type="compositionally biased region" description="Polar residues" evidence="6">
    <location>
        <begin position="276"/>
        <end position="297"/>
    </location>
</feature>
<comment type="caution">
    <text evidence="9">The sequence shown here is derived from an EMBL/GenBank/DDBJ whole genome shotgun (WGS) entry which is preliminary data.</text>
</comment>
<evidence type="ECO:0000259" key="7">
    <source>
        <dbReference type="Pfam" id="PF07967"/>
    </source>
</evidence>
<gene>
    <name evidence="9" type="ORF">OHK93_000758</name>
</gene>
<dbReference type="PANTHER" id="PTHR15835">
    <property type="entry name" value="NUCLEAR-INTERACTING PARTNER OF ALK"/>
    <property type="match status" value="1"/>
</dbReference>
<name>A0AA43QN74_9LECA</name>
<keyword evidence="3" id="KW-0863">Zinc-finger</keyword>
<keyword evidence="2" id="KW-0479">Metal-binding</keyword>
<evidence type="ECO:0000256" key="2">
    <source>
        <dbReference type="ARBA" id="ARBA00022723"/>
    </source>
</evidence>
<evidence type="ECO:0000256" key="6">
    <source>
        <dbReference type="SAM" id="MobiDB-lite"/>
    </source>
</evidence>
<dbReference type="GO" id="GO:0005634">
    <property type="term" value="C:nucleus"/>
    <property type="evidence" value="ECO:0007669"/>
    <property type="project" value="UniProtKB-SubCell"/>
</dbReference>
<evidence type="ECO:0000259" key="8">
    <source>
        <dbReference type="Pfam" id="PF08600"/>
    </source>
</evidence>
<feature type="compositionally biased region" description="Polar residues" evidence="6">
    <location>
        <begin position="446"/>
        <end position="456"/>
    </location>
</feature>
<dbReference type="InterPro" id="IPR013909">
    <property type="entry name" value="NuBaID_C"/>
</dbReference>
<feature type="region of interest" description="Disordered" evidence="6">
    <location>
        <begin position="275"/>
        <end position="297"/>
    </location>
</feature>
<keyword evidence="10" id="KW-1185">Reference proteome</keyword>
<feature type="compositionally biased region" description="Low complexity" evidence="6">
    <location>
        <begin position="21"/>
        <end position="43"/>
    </location>
</feature>
<accession>A0AA43QN74</accession>
<feature type="compositionally biased region" description="Basic and acidic residues" evidence="6">
    <location>
        <begin position="458"/>
        <end position="467"/>
    </location>
</feature>
<dbReference type="Pfam" id="PF08600">
    <property type="entry name" value="NuBaID_C"/>
    <property type="match status" value="1"/>
</dbReference>
<feature type="compositionally biased region" description="Basic and acidic residues" evidence="6">
    <location>
        <begin position="163"/>
        <end position="176"/>
    </location>
</feature>
<feature type="region of interest" description="Disordered" evidence="6">
    <location>
        <begin position="21"/>
        <end position="106"/>
    </location>
</feature>
<dbReference type="GO" id="GO:0008270">
    <property type="term" value="F:zinc ion binding"/>
    <property type="evidence" value="ECO:0007669"/>
    <property type="project" value="UniProtKB-KW"/>
</dbReference>
<feature type="domain" description="NuBaID C-terminal" evidence="8">
    <location>
        <begin position="306"/>
        <end position="409"/>
    </location>
</feature>
<proteinExistence type="predicted"/>